<evidence type="ECO:0008006" key="3">
    <source>
        <dbReference type="Google" id="ProtNLM"/>
    </source>
</evidence>
<evidence type="ECO:0000313" key="1">
    <source>
        <dbReference type="EMBL" id="KAL1499230.1"/>
    </source>
</evidence>
<gene>
    <name evidence="1" type="ORF">AB1Y20_013736</name>
</gene>
<reference evidence="1 2" key="1">
    <citation type="journal article" date="2024" name="Science">
        <title>Giant polyketide synthase enzymes in the biosynthesis of giant marine polyether toxins.</title>
        <authorList>
            <person name="Fallon T.R."/>
            <person name="Shende V.V."/>
            <person name="Wierzbicki I.H."/>
            <person name="Pendleton A.L."/>
            <person name="Watervoot N.F."/>
            <person name="Auber R.P."/>
            <person name="Gonzalez D.J."/>
            <person name="Wisecaver J.H."/>
            <person name="Moore B.S."/>
        </authorList>
    </citation>
    <scope>NUCLEOTIDE SEQUENCE [LARGE SCALE GENOMIC DNA]</scope>
    <source>
        <strain evidence="1 2">12B1</strain>
    </source>
</reference>
<organism evidence="1 2">
    <name type="scientific">Prymnesium parvum</name>
    <name type="common">Toxic golden alga</name>
    <dbReference type="NCBI Taxonomy" id="97485"/>
    <lineage>
        <taxon>Eukaryota</taxon>
        <taxon>Haptista</taxon>
        <taxon>Haptophyta</taxon>
        <taxon>Prymnesiophyceae</taxon>
        <taxon>Prymnesiales</taxon>
        <taxon>Prymnesiaceae</taxon>
        <taxon>Prymnesium</taxon>
    </lineage>
</organism>
<protein>
    <recommendedName>
        <fullName evidence="3">H(+)-exporting diphosphatase</fullName>
    </recommendedName>
</protein>
<proteinExistence type="predicted"/>
<dbReference type="EMBL" id="JBGBPQ010000026">
    <property type="protein sequence ID" value="KAL1499230.1"/>
    <property type="molecule type" value="Genomic_DNA"/>
</dbReference>
<dbReference type="Proteomes" id="UP001515480">
    <property type="component" value="Unassembled WGS sequence"/>
</dbReference>
<dbReference type="AlphaFoldDB" id="A0AB34IGK8"/>
<comment type="caution">
    <text evidence="1">The sequence shown here is derived from an EMBL/GenBank/DDBJ whole genome shotgun (WGS) entry which is preliminary data.</text>
</comment>
<accession>A0AB34IGK8</accession>
<sequence length="116" mass="11139">MVMRPAAVVEVVVGVAQTLGCLVAAAVLGALELVTVGGVLGVAEATEEVEVVEAVMEEAGRARVGTVAGVLVATVVAGSLEAVAAGTEHPSARMAGARAAASTGTAEAVSAAEAMV</sequence>
<evidence type="ECO:0000313" key="2">
    <source>
        <dbReference type="Proteomes" id="UP001515480"/>
    </source>
</evidence>
<keyword evidence="2" id="KW-1185">Reference proteome</keyword>
<name>A0AB34IGK8_PRYPA</name>